<feature type="region of interest" description="Disordered" evidence="1">
    <location>
        <begin position="126"/>
        <end position="166"/>
    </location>
</feature>
<gene>
    <name evidence="2" type="ORF">THAOC_25626</name>
</gene>
<feature type="region of interest" description="Disordered" evidence="1">
    <location>
        <begin position="1"/>
        <end position="52"/>
    </location>
</feature>
<name>K0S7F1_THAOC</name>
<sequence>LVQSGRPPEGRSDLCPEEGPERAAEEAADDGPANGVPNERPPAAPTADVSAPAGGANALAQLEESTAITETTAGSSMVQRLFTMVSLTVKDVQRRHARRPRTSPSTLFYCQKVFLAACLLPGLPAGARAGQTEEGGSHASSKRRPRPRLSEVGRWRRKEIDGPDGP</sequence>
<reference evidence="2 3" key="1">
    <citation type="journal article" date="2012" name="Genome Biol.">
        <title>Genome and low-iron response of an oceanic diatom adapted to chronic iron limitation.</title>
        <authorList>
            <person name="Lommer M."/>
            <person name="Specht M."/>
            <person name="Roy A.S."/>
            <person name="Kraemer L."/>
            <person name="Andreson R."/>
            <person name="Gutowska M.A."/>
            <person name="Wolf J."/>
            <person name="Bergner S.V."/>
            <person name="Schilhabel M.B."/>
            <person name="Klostermeier U.C."/>
            <person name="Beiko R.G."/>
            <person name="Rosenstiel P."/>
            <person name="Hippler M."/>
            <person name="Laroche J."/>
        </authorList>
    </citation>
    <scope>NUCLEOTIDE SEQUENCE [LARGE SCALE GENOMIC DNA]</scope>
    <source>
        <strain evidence="2 3">CCMP1005</strain>
    </source>
</reference>
<protein>
    <submittedName>
        <fullName evidence="2">Uncharacterized protein</fullName>
    </submittedName>
</protein>
<comment type="caution">
    <text evidence="2">The sequence shown here is derived from an EMBL/GenBank/DDBJ whole genome shotgun (WGS) entry which is preliminary data.</text>
</comment>
<proteinExistence type="predicted"/>
<dbReference type="AlphaFoldDB" id="K0S7F1"/>
<keyword evidence="3" id="KW-1185">Reference proteome</keyword>
<organism evidence="2 3">
    <name type="scientific">Thalassiosira oceanica</name>
    <name type="common">Marine diatom</name>
    <dbReference type="NCBI Taxonomy" id="159749"/>
    <lineage>
        <taxon>Eukaryota</taxon>
        <taxon>Sar</taxon>
        <taxon>Stramenopiles</taxon>
        <taxon>Ochrophyta</taxon>
        <taxon>Bacillariophyta</taxon>
        <taxon>Coscinodiscophyceae</taxon>
        <taxon>Thalassiosirophycidae</taxon>
        <taxon>Thalassiosirales</taxon>
        <taxon>Thalassiosiraceae</taxon>
        <taxon>Thalassiosira</taxon>
    </lineage>
</organism>
<evidence type="ECO:0000313" key="2">
    <source>
        <dbReference type="EMBL" id="EJK54722.1"/>
    </source>
</evidence>
<dbReference type="Proteomes" id="UP000266841">
    <property type="component" value="Unassembled WGS sequence"/>
</dbReference>
<feature type="compositionally biased region" description="Basic and acidic residues" evidence="1">
    <location>
        <begin position="148"/>
        <end position="166"/>
    </location>
</feature>
<dbReference type="EMBL" id="AGNL01035385">
    <property type="protein sequence ID" value="EJK54722.1"/>
    <property type="molecule type" value="Genomic_DNA"/>
</dbReference>
<feature type="compositionally biased region" description="Basic and acidic residues" evidence="1">
    <location>
        <begin position="8"/>
        <end position="25"/>
    </location>
</feature>
<accession>K0S7F1</accession>
<evidence type="ECO:0000256" key="1">
    <source>
        <dbReference type="SAM" id="MobiDB-lite"/>
    </source>
</evidence>
<feature type="non-terminal residue" evidence="2">
    <location>
        <position position="1"/>
    </location>
</feature>
<evidence type="ECO:0000313" key="3">
    <source>
        <dbReference type="Proteomes" id="UP000266841"/>
    </source>
</evidence>